<gene>
    <name evidence="2" type="primary">nrxn1a</name>
</gene>
<organism evidence="1 2">
    <name type="scientific">Danio rerio</name>
    <name type="common">Zebrafish</name>
    <name type="synonym">Brachydanio rerio</name>
    <dbReference type="NCBI Taxonomy" id="7955"/>
    <lineage>
        <taxon>Eukaryota</taxon>
        <taxon>Metazoa</taxon>
        <taxon>Chordata</taxon>
        <taxon>Craniata</taxon>
        <taxon>Vertebrata</taxon>
        <taxon>Euteleostomi</taxon>
        <taxon>Actinopterygii</taxon>
        <taxon>Neopterygii</taxon>
        <taxon>Teleostei</taxon>
        <taxon>Ostariophysi</taxon>
        <taxon>Cypriniformes</taxon>
        <taxon>Danionidae</taxon>
        <taxon>Danioninae</taxon>
        <taxon>Danio</taxon>
    </lineage>
</organism>
<accession>A0AC58GVX7</accession>
<protein>
    <submittedName>
        <fullName evidence="2">Neurexin 1a isoform X20</fullName>
    </submittedName>
</protein>
<reference evidence="2" key="1">
    <citation type="submission" date="2025-08" db="UniProtKB">
        <authorList>
            <consortium name="RefSeq"/>
        </authorList>
    </citation>
    <scope>IDENTIFICATION</scope>
    <source>
        <strain evidence="2">Tuebingen</strain>
        <tissue evidence="2">Fibroblasts and whole tissue</tissue>
    </source>
</reference>
<keyword evidence="1" id="KW-1185">Reference proteome</keyword>
<name>A0AC58GVX7_DANRE</name>
<dbReference type="RefSeq" id="XP_073773875.1">
    <property type="nucleotide sequence ID" value="XM_073917774.1"/>
</dbReference>
<dbReference type="Proteomes" id="UP000000437">
    <property type="component" value="Chromosome 12"/>
</dbReference>
<sequence length="1453" mass="160341">MSFSMRNGAHLIWIGLLVCCLVDMGASMEFTGAEGQWARFPMWNACCESEMSFNMKTKSAHGLLVYFDDEGFCDFLELLIHNGRLSLRFSIFCAEPATVFSDTAVNDSRWHAVTLRRNFKNTTLVVDEEIKWVEVKSKRRDMTVFSHLFLGGIPPELRSVALRLTSSAIKDEVPYKGWITNLRVNGSEPVLIGSDGVNSDICEADHICLNGGVCSIVNDEPICDCSETGFQGKDCSEEREEYMATFKGSEYFCYDLSPNPIQSSSDEITLSFKTLQRNGLMLHTGKSADYVNLALKNGAVSLVINLGSGAFEALVEPVNGKFNDNAWHDVKVTRNLRQVTISVDGILTTTGYTQEDYTMLGSDDFFYVGGSPSTADLPGSPVSNNFMGCLKEVVYKNNDVRLELSRLAKLGDPKMKVSGVVAFKCENVATLDPVTFETPESFITLDKWSAKKAGSISFDFRTTEPNGLLLFSHGKPKPQQQKDPKSPKTLKVDFFAIEMLDGHLYLLLDMGSGTTKTRAVNKKVNDGEWYHVDFQRDGRSGTISVNSIRTPYNAPGESEILDLDDKLYLGGLPEDRAGLIFPTEVWTALLNYGYVGCVRDLFMDGQSKDIRRIAEAQRAVGVKPSCSKEPPKQCLSNPCLNSGTCREGWNRYVCDCSGTGYLGRSCERDATILSYDGSKFMKIQLPVVMHTEAEDVSLRFRSQRAYGVLMATTSQNSADTLRLELDGGRVRLTVNLDCIRINCTTSKGPETIFSGQNLNDNEWHTVRVVRRGKSLKLMVDDLQPSEGQITGDHTQLEFHNVETGIVTEKRYMPAVPSNFIGHLQGLSFNGMSYIDLCKNGDIDYCELNAMIGYRSIVADPVTFKSRSSYVTLPTLQAYYSMHLFFQFKTTSPDGLILYNRGDGNDFIVVELVKGYLHYVSDLGNGAHLIKGNSNTPLNDNHWHNVMISRDTNNLHTVKIDTKITTQTTMGAKNLDLKGDLYVGGVAKDMYKDLPKLVHSKEGFQGCLASVDLNGRLPDLQSDALSTAGQVERGCEGPSTTCQEDSCSNQGVCLQQWEGFSCDCSMTSYGGPLCNDPGTTYIFGRDGGLIVYTWPPNDRPSTRADRLAVGFSTQQKDAVLVRVDSSSGLGDYLQLQIERGNIKVVFNVGTDDINIEETSKFVNDGKYHIVRFTRSGGNATLQVDDLPVIERYPSGNIDNERLAIARQRIPYRLGRVVDDWLLDKGRQLTIFNSQTTIKIGGWEKGSRPFQGQLSGLYYNGLKVLNMAAEGDPNVRVEGSARLVGDMPSSSITPQSSVSAAGNRSETSPSITDITTTTASNRQGKQTTTPQDDLLVASAECPSDDEDIDPCDPSSAHPPLPEAKGYPSPEVIRESSSTTGMVVGIVAAAALCILILLYAMYKYRNRDEGSYHVDESRNYISNSATQPNGAAVKEKPIGVPKNKKDKKNKDKEYYV</sequence>
<evidence type="ECO:0000313" key="1">
    <source>
        <dbReference type="Proteomes" id="UP000000437"/>
    </source>
</evidence>
<proteinExistence type="predicted"/>
<evidence type="ECO:0000313" key="2">
    <source>
        <dbReference type="RefSeq" id="XP_073773875.1"/>
    </source>
</evidence>